<keyword evidence="1" id="KW-0472">Membrane</keyword>
<comment type="caution">
    <text evidence="3">The sequence shown here is derived from an EMBL/GenBank/DDBJ whole genome shotgun (WGS) entry which is preliminary data.</text>
</comment>
<evidence type="ECO:0000313" key="3">
    <source>
        <dbReference type="EMBL" id="RVQ67599.1"/>
    </source>
</evidence>
<name>A0A437GY72_9SPHN</name>
<keyword evidence="2" id="KW-0732">Signal</keyword>
<keyword evidence="1" id="KW-0812">Transmembrane</keyword>
<evidence type="ECO:0000256" key="1">
    <source>
        <dbReference type="SAM" id="Phobius"/>
    </source>
</evidence>
<feature type="chain" id="PRO_5019278247" evidence="2">
    <location>
        <begin position="25"/>
        <end position="85"/>
    </location>
</feature>
<feature type="signal peptide" evidence="2">
    <location>
        <begin position="1"/>
        <end position="24"/>
    </location>
</feature>
<evidence type="ECO:0000313" key="4">
    <source>
        <dbReference type="Proteomes" id="UP000283003"/>
    </source>
</evidence>
<sequence>MRTLKNLTCAVAVAGLALSGVAHADTSRSVNMLPTSSVAKRGTAPTESESELANRRGGLVIAIAAAAAVAVGILIAVDGKDKSSN</sequence>
<dbReference type="AlphaFoldDB" id="A0A437GY72"/>
<reference evidence="3 4" key="1">
    <citation type="submission" date="2018-12" db="EMBL/GenBank/DDBJ databases">
        <title>Croceicoccus ponticola sp. nov., a lipolytic bacterium isolated from seawater.</title>
        <authorList>
            <person name="Yoon J.-H."/>
        </authorList>
    </citation>
    <scope>NUCLEOTIDE SEQUENCE [LARGE SCALE GENOMIC DNA]</scope>
    <source>
        <strain evidence="3 4">GM-16</strain>
    </source>
</reference>
<dbReference type="Proteomes" id="UP000283003">
    <property type="component" value="Unassembled WGS sequence"/>
</dbReference>
<gene>
    <name evidence="3" type="ORF">EKN06_06535</name>
</gene>
<keyword evidence="4" id="KW-1185">Reference proteome</keyword>
<accession>A0A437GY72</accession>
<evidence type="ECO:0000256" key="2">
    <source>
        <dbReference type="SAM" id="SignalP"/>
    </source>
</evidence>
<feature type="transmembrane region" description="Helical" evidence="1">
    <location>
        <begin position="57"/>
        <end position="77"/>
    </location>
</feature>
<keyword evidence="1" id="KW-1133">Transmembrane helix</keyword>
<proteinExistence type="predicted"/>
<dbReference type="EMBL" id="RXOL01000002">
    <property type="protein sequence ID" value="RVQ67599.1"/>
    <property type="molecule type" value="Genomic_DNA"/>
</dbReference>
<protein>
    <submittedName>
        <fullName evidence="3">Uncharacterized protein</fullName>
    </submittedName>
</protein>
<organism evidence="3 4">
    <name type="scientific">Croceicoccus ponticola</name>
    <dbReference type="NCBI Taxonomy" id="2217664"/>
    <lineage>
        <taxon>Bacteria</taxon>
        <taxon>Pseudomonadati</taxon>
        <taxon>Pseudomonadota</taxon>
        <taxon>Alphaproteobacteria</taxon>
        <taxon>Sphingomonadales</taxon>
        <taxon>Erythrobacteraceae</taxon>
        <taxon>Croceicoccus</taxon>
    </lineage>
</organism>